<comment type="function">
    <text evidence="1">Multidrug efflux pump.</text>
</comment>
<feature type="transmembrane region" description="Helical" evidence="13">
    <location>
        <begin position="169"/>
        <end position="188"/>
    </location>
</feature>
<feature type="transmembrane region" description="Helical" evidence="13">
    <location>
        <begin position="251"/>
        <end position="269"/>
    </location>
</feature>
<feature type="transmembrane region" description="Helical" evidence="13">
    <location>
        <begin position="99"/>
        <end position="116"/>
    </location>
</feature>
<evidence type="ECO:0000256" key="4">
    <source>
        <dbReference type="ARBA" id="ARBA00020268"/>
    </source>
</evidence>
<evidence type="ECO:0000256" key="3">
    <source>
        <dbReference type="ARBA" id="ARBA00010199"/>
    </source>
</evidence>
<feature type="transmembrane region" description="Helical" evidence="13">
    <location>
        <begin position="357"/>
        <end position="377"/>
    </location>
</feature>
<evidence type="ECO:0000256" key="2">
    <source>
        <dbReference type="ARBA" id="ARBA00004651"/>
    </source>
</evidence>
<evidence type="ECO:0000256" key="8">
    <source>
        <dbReference type="ARBA" id="ARBA00022692"/>
    </source>
</evidence>
<evidence type="ECO:0000313" key="14">
    <source>
        <dbReference type="EMBL" id="QDR80726.1"/>
    </source>
</evidence>
<dbReference type="NCBIfam" id="TIGR00797">
    <property type="entry name" value="matE"/>
    <property type="match status" value="1"/>
</dbReference>
<feature type="transmembrane region" description="Helical" evidence="13">
    <location>
        <begin position="16"/>
        <end position="37"/>
    </location>
</feature>
<feature type="transmembrane region" description="Helical" evidence="13">
    <location>
        <begin position="194"/>
        <end position="218"/>
    </location>
</feature>
<dbReference type="GO" id="GO:0042910">
    <property type="term" value="F:xenobiotic transmembrane transporter activity"/>
    <property type="evidence" value="ECO:0007669"/>
    <property type="project" value="InterPro"/>
</dbReference>
<keyword evidence="15" id="KW-1185">Reference proteome</keyword>
<dbReference type="GO" id="GO:0015297">
    <property type="term" value="F:antiporter activity"/>
    <property type="evidence" value="ECO:0007669"/>
    <property type="project" value="UniProtKB-KW"/>
</dbReference>
<keyword evidence="8 13" id="KW-0812">Transmembrane</keyword>
<dbReference type="InterPro" id="IPR002528">
    <property type="entry name" value="MATE_fam"/>
</dbReference>
<dbReference type="InterPro" id="IPR050222">
    <property type="entry name" value="MATE_MdtK"/>
</dbReference>
<sequence length="446" mass="48075">MPNSVSSETWKEKVRVVLTLAVPTVIENFLLNIVGFVDTLFVAKIGLQEVAAVGVTNAIVAIYIAVFMAMGIGSSSLIARCLGAGDIGKAKAIARQSTWLAILLGLFFGVVTLVFAEPLLRYMGTEPEVLQVGIKYFQIVAIPSVLISLMTILGSILRSASDTTSPMKVGLWVNLLHIILAYLLIFGSGDWQGWGIAGAAWATTIARLAGVLALYFYIQKSKIAFTLAQGWAGQFTRPLLQISGPAVTERLIMRLGQLFYAGLIVRLGTDAYSSFIFGGIISQFAFLPGYGIAVAATTIVGNQVGANRKNDAYHYGIVIMGVAAVFMGIVGILYFAFAAMAGPLFTNEQKVIDMVTIGLRIDAFAQPFTAVSLVIAGALQGAGDTKSPMYSTIAGIWIIRVIGIYVLCFTFDWGIAGVWLVNLIDYVLRSGFLFYRFKKLMLHKKG</sequence>
<comment type="subcellular location">
    <subcellularLocation>
        <location evidence="2">Cell membrane</location>
        <topology evidence="2">Multi-pass membrane protein</topology>
    </subcellularLocation>
</comment>
<keyword evidence="6" id="KW-0050">Antiport</keyword>
<evidence type="ECO:0000256" key="13">
    <source>
        <dbReference type="SAM" id="Phobius"/>
    </source>
</evidence>
<keyword evidence="7" id="KW-1003">Cell membrane</keyword>
<dbReference type="PIRSF" id="PIRSF006603">
    <property type="entry name" value="DinF"/>
    <property type="match status" value="1"/>
</dbReference>
<evidence type="ECO:0000256" key="5">
    <source>
        <dbReference type="ARBA" id="ARBA00022448"/>
    </source>
</evidence>
<dbReference type="GO" id="GO:0006811">
    <property type="term" value="P:monoatomic ion transport"/>
    <property type="evidence" value="ECO:0007669"/>
    <property type="project" value="UniProtKB-KW"/>
</dbReference>
<proteinExistence type="inferred from homology"/>
<keyword evidence="11 13" id="KW-0472">Membrane</keyword>
<evidence type="ECO:0000313" key="15">
    <source>
        <dbReference type="Proteomes" id="UP000320776"/>
    </source>
</evidence>
<gene>
    <name evidence="14" type="primary">yeeO_1</name>
    <name evidence="14" type="ORF">SPTER_20590</name>
</gene>
<feature type="transmembrane region" description="Helical" evidence="13">
    <location>
        <begin position="57"/>
        <end position="78"/>
    </location>
</feature>
<feature type="transmembrane region" description="Helical" evidence="13">
    <location>
        <begin position="413"/>
        <end position="435"/>
    </location>
</feature>
<feature type="transmembrane region" description="Helical" evidence="13">
    <location>
        <begin position="312"/>
        <end position="337"/>
    </location>
</feature>
<evidence type="ECO:0000256" key="10">
    <source>
        <dbReference type="ARBA" id="ARBA00023065"/>
    </source>
</evidence>
<feature type="transmembrane region" description="Helical" evidence="13">
    <location>
        <begin position="275"/>
        <end position="300"/>
    </location>
</feature>
<evidence type="ECO:0000256" key="11">
    <source>
        <dbReference type="ARBA" id="ARBA00023136"/>
    </source>
</evidence>
<dbReference type="InterPro" id="IPR048279">
    <property type="entry name" value="MdtK-like"/>
</dbReference>
<dbReference type="CDD" id="cd13137">
    <property type="entry name" value="MATE_NorM_like"/>
    <property type="match status" value="1"/>
</dbReference>
<dbReference type="PANTHER" id="PTHR43298:SF2">
    <property type="entry name" value="FMN_FAD EXPORTER YEEO-RELATED"/>
    <property type="match status" value="1"/>
</dbReference>
<dbReference type="GO" id="GO:0005886">
    <property type="term" value="C:plasma membrane"/>
    <property type="evidence" value="ECO:0007669"/>
    <property type="project" value="UniProtKB-SubCell"/>
</dbReference>
<dbReference type="AlphaFoldDB" id="A0A517DTW3"/>
<evidence type="ECO:0000256" key="12">
    <source>
        <dbReference type="ARBA" id="ARBA00031636"/>
    </source>
</evidence>
<protein>
    <recommendedName>
        <fullName evidence="4">Probable multidrug resistance protein NorM</fullName>
    </recommendedName>
    <alternativeName>
        <fullName evidence="12">Multidrug-efflux transporter</fullName>
    </alternativeName>
</protein>
<reference evidence="14 15" key="1">
    <citation type="submission" date="2019-02" db="EMBL/GenBank/DDBJ databases">
        <title>Closed genome of Sporomusa termitida DSM 4440.</title>
        <authorList>
            <person name="Poehlein A."/>
            <person name="Daniel R."/>
        </authorList>
    </citation>
    <scope>NUCLEOTIDE SEQUENCE [LARGE SCALE GENOMIC DNA]</scope>
    <source>
        <strain evidence="14 15">DSM 4440</strain>
    </source>
</reference>
<accession>A0A517DTW3</accession>
<feature type="transmembrane region" description="Helical" evidence="13">
    <location>
        <begin position="389"/>
        <end position="407"/>
    </location>
</feature>
<organism evidence="14 15">
    <name type="scientific">Sporomusa termitida</name>
    <dbReference type="NCBI Taxonomy" id="2377"/>
    <lineage>
        <taxon>Bacteria</taxon>
        <taxon>Bacillati</taxon>
        <taxon>Bacillota</taxon>
        <taxon>Negativicutes</taxon>
        <taxon>Selenomonadales</taxon>
        <taxon>Sporomusaceae</taxon>
        <taxon>Sporomusa</taxon>
    </lineage>
</organism>
<evidence type="ECO:0000256" key="6">
    <source>
        <dbReference type="ARBA" id="ARBA00022449"/>
    </source>
</evidence>
<name>A0A517DTW3_9FIRM</name>
<dbReference type="KEGG" id="sted:SPTER_20590"/>
<evidence type="ECO:0000256" key="1">
    <source>
        <dbReference type="ARBA" id="ARBA00003408"/>
    </source>
</evidence>
<keyword evidence="5" id="KW-0813">Transport</keyword>
<dbReference type="EMBL" id="CP036259">
    <property type="protein sequence ID" value="QDR80726.1"/>
    <property type="molecule type" value="Genomic_DNA"/>
</dbReference>
<dbReference type="PANTHER" id="PTHR43298">
    <property type="entry name" value="MULTIDRUG RESISTANCE PROTEIN NORM-RELATED"/>
    <property type="match status" value="1"/>
</dbReference>
<keyword evidence="10" id="KW-0406">Ion transport</keyword>
<dbReference type="OrthoDB" id="9806302at2"/>
<feature type="transmembrane region" description="Helical" evidence="13">
    <location>
        <begin position="136"/>
        <end position="157"/>
    </location>
</feature>
<dbReference type="Proteomes" id="UP000320776">
    <property type="component" value="Chromosome"/>
</dbReference>
<evidence type="ECO:0000256" key="9">
    <source>
        <dbReference type="ARBA" id="ARBA00022989"/>
    </source>
</evidence>
<comment type="similarity">
    <text evidence="3">Belongs to the multi antimicrobial extrusion (MATE) (TC 2.A.66.1) family.</text>
</comment>
<keyword evidence="9 13" id="KW-1133">Transmembrane helix</keyword>
<dbReference type="RefSeq" id="WP_144350308.1">
    <property type="nucleotide sequence ID" value="NZ_CP036259.1"/>
</dbReference>
<dbReference type="Pfam" id="PF01554">
    <property type="entry name" value="MatE"/>
    <property type="match status" value="2"/>
</dbReference>
<evidence type="ECO:0000256" key="7">
    <source>
        <dbReference type="ARBA" id="ARBA00022475"/>
    </source>
</evidence>